<dbReference type="Pfam" id="PF08021">
    <property type="entry name" value="FAD_binding_9"/>
    <property type="match status" value="1"/>
</dbReference>
<proteinExistence type="inferred from homology"/>
<dbReference type="Pfam" id="PF04954">
    <property type="entry name" value="SIP"/>
    <property type="match status" value="1"/>
</dbReference>
<name>A0A1Y1SIK7_9GAMM</name>
<feature type="domain" description="FAD-binding FR-type" evidence="2">
    <location>
        <begin position="1"/>
        <end position="100"/>
    </location>
</feature>
<dbReference type="InterPro" id="IPR007037">
    <property type="entry name" value="SIP_rossman_dom"/>
</dbReference>
<evidence type="ECO:0000313" key="4">
    <source>
        <dbReference type="Proteomes" id="UP000192342"/>
    </source>
</evidence>
<dbReference type="Gene3D" id="3.40.50.80">
    <property type="entry name" value="Nucleotide-binding domain of ferredoxin-NADP reductase (FNR) module"/>
    <property type="match status" value="1"/>
</dbReference>
<dbReference type="InterPro" id="IPR017927">
    <property type="entry name" value="FAD-bd_FR_type"/>
</dbReference>
<reference evidence="3 4" key="1">
    <citation type="submission" date="2013-04" db="EMBL/GenBank/DDBJ databases">
        <title>Oceanococcus atlanticus 22II-S10r2 Genome Sequencing.</title>
        <authorList>
            <person name="Lai Q."/>
            <person name="Li G."/>
            <person name="Shao Z."/>
        </authorList>
    </citation>
    <scope>NUCLEOTIDE SEQUENCE [LARGE SCALE GENOMIC DNA]</scope>
    <source>
        <strain evidence="3 4">22II-S10r2</strain>
    </source>
</reference>
<comment type="caution">
    <text evidence="3">The sequence shown here is derived from an EMBL/GenBank/DDBJ whole genome shotgun (WGS) entry which is preliminary data.</text>
</comment>
<organism evidence="3 4">
    <name type="scientific">Oceanococcus atlanticus</name>
    <dbReference type="NCBI Taxonomy" id="1317117"/>
    <lineage>
        <taxon>Bacteria</taxon>
        <taxon>Pseudomonadati</taxon>
        <taxon>Pseudomonadota</taxon>
        <taxon>Gammaproteobacteria</taxon>
        <taxon>Chromatiales</taxon>
        <taxon>Oceanococcaceae</taxon>
        <taxon>Oceanococcus</taxon>
    </lineage>
</organism>
<dbReference type="GO" id="GO:0016491">
    <property type="term" value="F:oxidoreductase activity"/>
    <property type="evidence" value="ECO:0007669"/>
    <property type="project" value="InterPro"/>
</dbReference>
<evidence type="ECO:0000313" key="3">
    <source>
        <dbReference type="EMBL" id="ORE89029.1"/>
    </source>
</evidence>
<keyword evidence="4" id="KW-1185">Reference proteome</keyword>
<dbReference type="AlphaFoldDB" id="A0A1Y1SIK7"/>
<dbReference type="InterPro" id="IPR039374">
    <property type="entry name" value="SIP_fam"/>
</dbReference>
<dbReference type="CDD" id="cd06193">
    <property type="entry name" value="siderophore_interacting"/>
    <property type="match status" value="1"/>
</dbReference>
<dbReference type="SUPFAM" id="SSF63380">
    <property type="entry name" value="Riboflavin synthase domain-like"/>
    <property type="match status" value="1"/>
</dbReference>
<accession>A0A1Y1SIK7</accession>
<evidence type="ECO:0000256" key="1">
    <source>
        <dbReference type="ARBA" id="ARBA00035644"/>
    </source>
</evidence>
<dbReference type="STRING" id="1317117.ATO7_04100"/>
<dbReference type="InterPro" id="IPR039261">
    <property type="entry name" value="FNR_nucleotide-bd"/>
</dbReference>
<comment type="similarity">
    <text evidence="1">Belongs to the SIP oxidoreductase family.</text>
</comment>
<dbReference type="PANTHER" id="PTHR30157:SF0">
    <property type="entry name" value="NADPH-DEPENDENT FERRIC-CHELATE REDUCTASE"/>
    <property type="match status" value="1"/>
</dbReference>
<protein>
    <submittedName>
        <fullName evidence="3">Siderophore-interacting protein</fullName>
    </submittedName>
</protein>
<dbReference type="InterPro" id="IPR013113">
    <property type="entry name" value="SIP_FAD-bd"/>
</dbReference>
<evidence type="ECO:0000259" key="2">
    <source>
        <dbReference type="PROSITE" id="PS51384"/>
    </source>
</evidence>
<dbReference type="Proteomes" id="UP000192342">
    <property type="component" value="Unassembled WGS sequence"/>
</dbReference>
<sequence>MLRSQLITPHMRRITLGGHAMAEFPAQQQSAYVKLMFPQTSEQRPVLRTYTIRAQREGEIDIDFALHERSGPATRWARQAQAGDRILLGGPGPRKLINPDADAFLLIGDMTALPAIAVNLERLGNDTRGHAIIEIPSDADMQPLQHPPGLQLHWVVNPTADPSGTTLAAQLSRIPWPTGRVSVWAACEFNSMLRLRQALRQSHQIPRSHLYISSYWQIGQSEDGHKLIKAQDNEKHVA</sequence>
<dbReference type="Gene3D" id="2.40.30.10">
    <property type="entry name" value="Translation factors"/>
    <property type="match status" value="1"/>
</dbReference>
<dbReference type="InterPro" id="IPR017938">
    <property type="entry name" value="Riboflavin_synthase-like_b-brl"/>
</dbReference>
<dbReference type="PROSITE" id="PS51384">
    <property type="entry name" value="FAD_FR"/>
    <property type="match status" value="1"/>
</dbReference>
<dbReference type="PANTHER" id="PTHR30157">
    <property type="entry name" value="FERRIC REDUCTASE, NADPH-DEPENDENT"/>
    <property type="match status" value="1"/>
</dbReference>
<dbReference type="EMBL" id="AQQV01000001">
    <property type="protein sequence ID" value="ORE89029.1"/>
    <property type="molecule type" value="Genomic_DNA"/>
</dbReference>
<gene>
    <name evidence="3" type="ORF">ATO7_04100</name>
</gene>